<gene>
    <name evidence="2" type="ORF">TWF481_010666</name>
</gene>
<accession>A0AAV9W7D7</accession>
<feature type="transmembrane region" description="Helical" evidence="1">
    <location>
        <begin position="27"/>
        <end position="47"/>
    </location>
</feature>
<keyword evidence="1" id="KW-0812">Transmembrane</keyword>
<evidence type="ECO:0000313" key="3">
    <source>
        <dbReference type="Proteomes" id="UP001370758"/>
    </source>
</evidence>
<protein>
    <submittedName>
        <fullName evidence="2">Uncharacterized protein</fullName>
    </submittedName>
</protein>
<sequence length="362" mass="41030">MPLLSSQTHPASPLRKNPIRSLLSITWASKATICFLAVSVSIFLFLLQGSWDMGISFTKAEVEKPRQDRPPLKGTSGIGVSIEEDEDRPLILYAYHETQNAHRNAQFFITHGLHAHADFIFILNGEANPKFVKSIPQADNIQIIQRDNTCFDLGSYAEVLTRNNSKLVKKYNRFILMNASLRGPFLPTWSRECWSDAILSKVTDTNKLVGLTYNCRPVRHVQSMMFATDRTGLTLLLDKIGTCFSNFRAAVKVETECTAHILESGYNVTALMTSFSTKKDYATTCTHDDVLHPDTYFKTTIHPYDIMFQKANRKLAPEVLVQLTKWHDDAGYSSWAACSRAYKIKKALRIMKKNGYDLDFDL</sequence>
<organism evidence="2 3">
    <name type="scientific">Arthrobotrys musiformis</name>
    <dbReference type="NCBI Taxonomy" id="47236"/>
    <lineage>
        <taxon>Eukaryota</taxon>
        <taxon>Fungi</taxon>
        <taxon>Dikarya</taxon>
        <taxon>Ascomycota</taxon>
        <taxon>Pezizomycotina</taxon>
        <taxon>Orbiliomycetes</taxon>
        <taxon>Orbiliales</taxon>
        <taxon>Orbiliaceae</taxon>
        <taxon>Arthrobotrys</taxon>
    </lineage>
</organism>
<keyword evidence="3" id="KW-1185">Reference proteome</keyword>
<dbReference type="AlphaFoldDB" id="A0AAV9W7D7"/>
<comment type="caution">
    <text evidence="2">The sequence shown here is derived from an EMBL/GenBank/DDBJ whole genome shotgun (WGS) entry which is preliminary data.</text>
</comment>
<evidence type="ECO:0000256" key="1">
    <source>
        <dbReference type="SAM" id="Phobius"/>
    </source>
</evidence>
<evidence type="ECO:0000313" key="2">
    <source>
        <dbReference type="EMBL" id="KAK6500322.1"/>
    </source>
</evidence>
<name>A0AAV9W7D7_9PEZI</name>
<proteinExistence type="predicted"/>
<reference evidence="2 3" key="1">
    <citation type="submission" date="2023-08" db="EMBL/GenBank/DDBJ databases">
        <authorList>
            <person name="Palmer J.M."/>
        </authorList>
    </citation>
    <scope>NUCLEOTIDE SEQUENCE [LARGE SCALE GENOMIC DNA]</scope>
    <source>
        <strain evidence="2 3">TWF481</strain>
    </source>
</reference>
<dbReference type="EMBL" id="JAVHJL010000007">
    <property type="protein sequence ID" value="KAK6500322.1"/>
    <property type="molecule type" value="Genomic_DNA"/>
</dbReference>
<dbReference type="Proteomes" id="UP001370758">
    <property type="component" value="Unassembled WGS sequence"/>
</dbReference>
<keyword evidence="1" id="KW-0472">Membrane</keyword>
<keyword evidence="1" id="KW-1133">Transmembrane helix</keyword>